<dbReference type="WBParaSite" id="OFLC_0001216001-mRNA-1">
    <property type="protein sequence ID" value="OFLC_0001216001-mRNA-1"/>
    <property type="gene ID" value="OFLC_0001216001"/>
</dbReference>
<feature type="region of interest" description="Disordered" evidence="1">
    <location>
        <begin position="16"/>
        <end position="69"/>
    </location>
</feature>
<accession>A0A183HXE8</accession>
<reference evidence="2" key="1">
    <citation type="submission" date="2016-06" db="UniProtKB">
        <authorList>
            <consortium name="WormBaseParasite"/>
        </authorList>
    </citation>
    <scope>IDENTIFICATION</scope>
</reference>
<dbReference type="AlphaFoldDB" id="A0A183HXE8"/>
<dbReference type="STRING" id="387005.A0A183HXE8"/>
<evidence type="ECO:0000313" key="2">
    <source>
        <dbReference type="WBParaSite" id="OFLC_0001216001-mRNA-1"/>
    </source>
</evidence>
<proteinExistence type="predicted"/>
<name>A0A183HXE8_9BILA</name>
<protein>
    <submittedName>
        <fullName evidence="2">Uncharacterized protein</fullName>
    </submittedName>
</protein>
<sequence length="121" mass="13237">LNSSFDHGNGKETLISLISGRKQSSSTNISEINSPQIGRNSTNFLPQSQSTPIFHPRTIPPLFESPESNQSFSLSLSLSSSSSSAKENEENWNESSNVSNTKEFICVTCEGNCCCNKKNFI</sequence>
<evidence type="ECO:0000256" key="1">
    <source>
        <dbReference type="SAM" id="MobiDB-lite"/>
    </source>
</evidence>
<organism evidence="2">
    <name type="scientific">Onchocerca flexuosa</name>
    <dbReference type="NCBI Taxonomy" id="387005"/>
    <lineage>
        <taxon>Eukaryota</taxon>
        <taxon>Metazoa</taxon>
        <taxon>Ecdysozoa</taxon>
        <taxon>Nematoda</taxon>
        <taxon>Chromadorea</taxon>
        <taxon>Rhabditida</taxon>
        <taxon>Spirurina</taxon>
        <taxon>Spiruromorpha</taxon>
        <taxon>Filarioidea</taxon>
        <taxon>Onchocercidae</taxon>
        <taxon>Onchocerca</taxon>
    </lineage>
</organism>
<feature type="compositionally biased region" description="Polar residues" evidence="1">
    <location>
        <begin position="21"/>
        <end position="52"/>
    </location>
</feature>